<evidence type="ECO:0000256" key="3">
    <source>
        <dbReference type="SAM" id="MobiDB-lite"/>
    </source>
</evidence>
<evidence type="ECO:0000256" key="2">
    <source>
        <dbReference type="ARBA" id="ARBA00022803"/>
    </source>
</evidence>
<dbReference type="InterPro" id="IPR051685">
    <property type="entry name" value="Ycf3/AcsC/BcsC/TPR_MFPF"/>
</dbReference>
<accession>E7C258</accession>
<keyword evidence="1" id="KW-0677">Repeat</keyword>
<dbReference type="PANTHER" id="PTHR44943:SF4">
    <property type="entry name" value="TPR REPEAT-CONTAINING PROTEIN MJ0798"/>
    <property type="match status" value="1"/>
</dbReference>
<dbReference type="PANTHER" id="PTHR44943">
    <property type="entry name" value="CELLULOSE SYNTHASE OPERON PROTEIN C"/>
    <property type="match status" value="1"/>
</dbReference>
<proteinExistence type="predicted"/>
<sequence>MDNSAITEITGWINLNLDQIRFNETEQQALALRIHDRLNSVRKQYLNFLEKYPKHTKARIAYGSFLTNIDNRQGAVDQWKLALTEDPENAAALNNLATHLGTIALQTNISEGIKEAFKAMDKALKIAPKVSLYRHNQATLLCSFPKAAATYYGENPQQIVLRAIVEYDTAIRLEPNNFEYVADRAEAFLDLKPFPYRRALSAWLKAQKLTTQQDERDWVYLQLAIVHYKAEKWESVAPVLDKMSGNSHKALSKKLREASKSKMSTKNTRP</sequence>
<dbReference type="AlphaFoldDB" id="E7C258"/>
<evidence type="ECO:0000256" key="1">
    <source>
        <dbReference type="ARBA" id="ARBA00022737"/>
    </source>
</evidence>
<feature type="compositionally biased region" description="Polar residues" evidence="3">
    <location>
        <begin position="261"/>
        <end position="270"/>
    </location>
</feature>
<dbReference type="SUPFAM" id="SSF48452">
    <property type="entry name" value="TPR-like"/>
    <property type="match status" value="1"/>
</dbReference>
<dbReference type="EMBL" id="GU567957">
    <property type="protein sequence ID" value="ADI21532.1"/>
    <property type="molecule type" value="Genomic_DNA"/>
</dbReference>
<reference evidence="4" key="1">
    <citation type="submission" date="2010-01" db="EMBL/GenBank/DDBJ databases">
        <title>Genome fragments of uncultured bacteria from the North Pacific subtropical Gyre.</title>
        <authorList>
            <person name="Pham V.D."/>
            <person name="Delong E.F."/>
        </authorList>
    </citation>
    <scope>NUCLEOTIDE SEQUENCE</scope>
</reference>
<dbReference type="InterPro" id="IPR011990">
    <property type="entry name" value="TPR-like_helical_dom_sf"/>
</dbReference>
<dbReference type="Gene3D" id="1.25.40.10">
    <property type="entry name" value="Tetratricopeptide repeat domain"/>
    <property type="match status" value="2"/>
</dbReference>
<evidence type="ECO:0000313" key="4">
    <source>
        <dbReference type="EMBL" id="ADI21532.1"/>
    </source>
</evidence>
<protein>
    <submittedName>
        <fullName evidence="4">Uncharacterized protein</fullName>
    </submittedName>
</protein>
<name>E7C258_9BACT</name>
<organism evidence="4">
    <name type="scientific">uncultured verrucomicrobium HF0070_15G23</name>
    <dbReference type="NCBI Taxonomy" id="723594"/>
    <lineage>
        <taxon>Bacteria</taxon>
        <taxon>Pseudomonadati</taxon>
        <taxon>Verrucomicrobiota</taxon>
        <taxon>environmental samples</taxon>
    </lineage>
</organism>
<keyword evidence="2" id="KW-0802">TPR repeat</keyword>
<feature type="region of interest" description="Disordered" evidence="3">
    <location>
        <begin position="247"/>
        <end position="270"/>
    </location>
</feature>